<protein>
    <submittedName>
        <fullName evidence="2">Uncharacterized protein</fullName>
    </submittedName>
</protein>
<feature type="transmembrane region" description="Helical" evidence="1">
    <location>
        <begin position="236"/>
        <end position="259"/>
    </location>
</feature>
<keyword evidence="1" id="KW-1133">Transmembrane helix</keyword>
<keyword evidence="1" id="KW-0812">Transmembrane</keyword>
<gene>
    <name evidence="2" type="primary">AVEN_16059_1</name>
    <name evidence="2" type="ORF">TNCT_249971</name>
</gene>
<feature type="transmembrane region" description="Helical" evidence="1">
    <location>
        <begin position="121"/>
        <end position="141"/>
    </location>
</feature>
<evidence type="ECO:0000256" key="1">
    <source>
        <dbReference type="SAM" id="Phobius"/>
    </source>
</evidence>
<reference evidence="2" key="1">
    <citation type="submission" date="2020-07" db="EMBL/GenBank/DDBJ databases">
        <title>Multicomponent nature underlies the extraordinary mechanical properties of spider dragline silk.</title>
        <authorList>
            <person name="Kono N."/>
            <person name="Nakamura H."/>
            <person name="Mori M."/>
            <person name="Yoshida Y."/>
            <person name="Ohtoshi R."/>
            <person name="Malay A.D."/>
            <person name="Moran D.A.P."/>
            <person name="Tomita M."/>
            <person name="Numata K."/>
            <person name="Arakawa K."/>
        </authorList>
    </citation>
    <scope>NUCLEOTIDE SEQUENCE</scope>
</reference>
<evidence type="ECO:0000313" key="3">
    <source>
        <dbReference type="Proteomes" id="UP000887116"/>
    </source>
</evidence>
<name>A0A8X6F6R2_TRICU</name>
<keyword evidence="1" id="KW-0472">Membrane</keyword>
<accession>A0A8X6F6R2</accession>
<sequence length="371" mass="43243">MHHKKAMKITSISVPMGIILSLHGKEYSRAVEDFFKYYSYYFTATLHLFCIYLLLAGITSAYYVHDFKQGFAYMFINVLSIALHYSMQSQEKNFRILIFFLNSNPNLSRNYINKNYTHLKILVLLNNFILPVILSAVFTYLTRDEDDASEFWTLRYPLEDNRNRAVINFIGSHIYFSVYVTYPCFFAISMLLLIQRCVFFLRQFYKNLKNIDSIALSAKSTKIANEYYRIEEKISLLSNVLSTPLFIILLNSFFNLYGALSISLQQNLSPYYVFEMCCCAFTGIVVIVSLTICNSRIPEWMLKIKGTTGSVIDKYKFYKLTDKRTIDLFERMERKDVIFMSACGMVLFKRSFLLSAFGALFTYGVLLVNLK</sequence>
<feature type="transmembrane region" description="Helical" evidence="1">
    <location>
        <begin position="174"/>
        <end position="194"/>
    </location>
</feature>
<comment type="caution">
    <text evidence="2">The sequence shown here is derived from an EMBL/GenBank/DDBJ whole genome shotgun (WGS) entry which is preliminary data.</text>
</comment>
<proteinExistence type="predicted"/>
<organism evidence="2 3">
    <name type="scientific">Trichonephila clavata</name>
    <name type="common">Joro spider</name>
    <name type="synonym">Nephila clavata</name>
    <dbReference type="NCBI Taxonomy" id="2740835"/>
    <lineage>
        <taxon>Eukaryota</taxon>
        <taxon>Metazoa</taxon>
        <taxon>Ecdysozoa</taxon>
        <taxon>Arthropoda</taxon>
        <taxon>Chelicerata</taxon>
        <taxon>Arachnida</taxon>
        <taxon>Araneae</taxon>
        <taxon>Araneomorphae</taxon>
        <taxon>Entelegynae</taxon>
        <taxon>Araneoidea</taxon>
        <taxon>Nephilidae</taxon>
        <taxon>Trichonephila</taxon>
    </lineage>
</organism>
<dbReference type="AlphaFoldDB" id="A0A8X6F6R2"/>
<feature type="transmembrane region" description="Helical" evidence="1">
    <location>
        <begin position="38"/>
        <end position="64"/>
    </location>
</feature>
<dbReference type="Proteomes" id="UP000887116">
    <property type="component" value="Unassembled WGS sequence"/>
</dbReference>
<feature type="transmembrane region" description="Helical" evidence="1">
    <location>
        <begin position="337"/>
        <end position="366"/>
    </location>
</feature>
<feature type="transmembrane region" description="Helical" evidence="1">
    <location>
        <begin position="271"/>
        <end position="293"/>
    </location>
</feature>
<evidence type="ECO:0000313" key="2">
    <source>
        <dbReference type="EMBL" id="GFQ71054.1"/>
    </source>
</evidence>
<keyword evidence="3" id="KW-1185">Reference proteome</keyword>
<dbReference type="EMBL" id="BMAO01030900">
    <property type="protein sequence ID" value="GFQ71054.1"/>
    <property type="molecule type" value="Genomic_DNA"/>
</dbReference>
<feature type="transmembrane region" description="Helical" evidence="1">
    <location>
        <begin position="70"/>
        <end position="87"/>
    </location>
</feature>